<proteinExistence type="predicted"/>
<dbReference type="SUPFAM" id="SSF53067">
    <property type="entry name" value="Actin-like ATPase domain"/>
    <property type="match status" value="2"/>
</dbReference>
<dbReference type="InterPro" id="IPR043129">
    <property type="entry name" value="ATPase_NBD"/>
</dbReference>
<dbReference type="Proteomes" id="UP000828390">
    <property type="component" value="Unassembled WGS sequence"/>
</dbReference>
<reference evidence="1" key="1">
    <citation type="journal article" date="2019" name="bioRxiv">
        <title>The Genome of the Zebra Mussel, Dreissena polymorpha: A Resource for Invasive Species Research.</title>
        <authorList>
            <person name="McCartney M.A."/>
            <person name="Auch B."/>
            <person name="Kono T."/>
            <person name="Mallez S."/>
            <person name="Zhang Y."/>
            <person name="Obille A."/>
            <person name="Becker A."/>
            <person name="Abrahante J.E."/>
            <person name="Garbe J."/>
            <person name="Badalamenti J.P."/>
            <person name="Herman A."/>
            <person name="Mangelson H."/>
            <person name="Liachko I."/>
            <person name="Sullivan S."/>
            <person name="Sone E.D."/>
            <person name="Koren S."/>
            <person name="Silverstein K.A.T."/>
            <person name="Beckman K.B."/>
            <person name="Gohl D.M."/>
        </authorList>
    </citation>
    <scope>NUCLEOTIDE SEQUENCE</scope>
    <source>
        <strain evidence="1">Duluth1</strain>
        <tissue evidence="1">Whole animal</tissue>
    </source>
</reference>
<dbReference type="CDD" id="cd10229">
    <property type="entry name" value="ASKHA_NBD_HSP70_HSPA12"/>
    <property type="match status" value="1"/>
</dbReference>
<dbReference type="EMBL" id="JAIWYP010000008">
    <property type="protein sequence ID" value="KAH3785914.1"/>
    <property type="molecule type" value="Genomic_DNA"/>
</dbReference>
<gene>
    <name evidence="1" type="ORF">DPMN_164010</name>
</gene>
<protein>
    <recommendedName>
        <fullName evidence="3">Heat shock 70 kDa protein 12A</fullName>
    </recommendedName>
</protein>
<dbReference type="PANTHER" id="PTHR14187:SF5">
    <property type="entry name" value="HEAT SHOCK 70 KDA PROTEIN 12A"/>
    <property type="match status" value="1"/>
</dbReference>
<dbReference type="Gene3D" id="3.30.420.40">
    <property type="match status" value="1"/>
</dbReference>
<evidence type="ECO:0000313" key="2">
    <source>
        <dbReference type="Proteomes" id="UP000828390"/>
    </source>
</evidence>
<reference evidence="1" key="2">
    <citation type="submission" date="2020-11" db="EMBL/GenBank/DDBJ databases">
        <authorList>
            <person name="McCartney M.A."/>
            <person name="Auch B."/>
            <person name="Kono T."/>
            <person name="Mallez S."/>
            <person name="Becker A."/>
            <person name="Gohl D.M."/>
            <person name="Silverstein K.A.T."/>
            <person name="Koren S."/>
            <person name="Bechman K.B."/>
            <person name="Herman A."/>
            <person name="Abrahante J.E."/>
            <person name="Garbe J."/>
        </authorList>
    </citation>
    <scope>NUCLEOTIDE SEQUENCE</scope>
    <source>
        <strain evidence="1">Duluth1</strain>
        <tissue evidence="1">Whole animal</tissue>
    </source>
</reference>
<organism evidence="1 2">
    <name type="scientific">Dreissena polymorpha</name>
    <name type="common">Zebra mussel</name>
    <name type="synonym">Mytilus polymorpha</name>
    <dbReference type="NCBI Taxonomy" id="45954"/>
    <lineage>
        <taxon>Eukaryota</taxon>
        <taxon>Metazoa</taxon>
        <taxon>Spiralia</taxon>
        <taxon>Lophotrochozoa</taxon>
        <taxon>Mollusca</taxon>
        <taxon>Bivalvia</taxon>
        <taxon>Autobranchia</taxon>
        <taxon>Heteroconchia</taxon>
        <taxon>Euheterodonta</taxon>
        <taxon>Imparidentia</taxon>
        <taxon>Neoheterodontei</taxon>
        <taxon>Myida</taxon>
        <taxon>Dreissenoidea</taxon>
        <taxon>Dreissenidae</taxon>
        <taxon>Dreissena</taxon>
    </lineage>
</organism>
<evidence type="ECO:0000313" key="1">
    <source>
        <dbReference type="EMBL" id="KAH3785914.1"/>
    </source>
</evidence>
<comment type="caution">
    <text evidence="1">The sequence shown here is derived from an EMBL/GenBank/DDBJ whole genome shotgun (WGS) entry which is preliminary data.</text>
</comment>
<evidence type="ECO:0008006" key="3">
    <source>
        <dbReference type="Google" id="ProtNLM"/>
    </source>
</evidence>
<keyword evidence="2" id="KW-1185">Reference proteome</keyword>
<dbReference type="AlphaFoldDB" id="A0A9D4IUZ5"/>
<sequence>MAQRKLKLFLETLKKSNYPVKPIQITEDAEKELKLVKGSIGANISADIGIMLKDMDAIIRLSKYKTSFNSAKTQANYALKKLHVYVPCLKDGVFAESKMKIEPTPGPAVSSDQSVEVPVDVDHVEHENKIGSKSSTRWTENEMYSTDESDTDLDAAFNTKTSNSVYTFINVDTNVKSTREPNSYVNNSHNMYKVGQRADSNQPTEQAAAKSGYKPNIVFFDELSASEKFSLENETLQTKFTTGNLKDQSLKESNKSTINKPIETSVDKPEPVVSQAKTNTCHEEQENITGKLKDLDSNDPDLPVSIVDMEADFCTVNQPSIGVRNKEQKQSKLAHEVLEPGDLVYEKEALLHYRLFAQTMTGEKAHSHGSVESKSETMAVAAIDIGTTYSGYALSIGNDFESNPPEVGLSLFYGGRHLITKRNPTVLLLDRQQEFVAFGYDAENIYCELAAEDKHRDYYYFRSFITNIYAERHLTRDTLIKDEHSKTISAMKVLSLCLKYLVDDCLHYGRQRVIEESDIEPTRWVLTVPATTHDGPEQFMREAARAAGLKMDALTIALELETALQFCMHLPIENLVMSGGNQNIPNLSPFSVGQRLLVVDVGGHTINTTVYVVVGDCELKELIATSEGLCGAKLIDEAHEDFWNMIVGKEVFDKFKSSHLKDWIDFQRQFELKKRCIGLISNKQFIDKVCSSVLDYMDFLRLFEWLRRCYGLTNALQVSLDGSDLFELNKAMTVVELQTAVHERIFAGKVTFEELCRNYGMIRIPRDIMHEWYTESCEKTVQHVKELFEHETCKGTDNIILVGGFAESIMLQKALNDAFPYKRLVVPEEAEIAVLKGAVHYGYNPISVVSRVTEFSYGILGFRDLIEGKHQNALTNPDPLSITDKGCTLTGRLKVEVSGCGKDRVPWVKIMYGGSELVVHAEDDNTGQEAKTNTEF</sequence>
<accession>A0A9D4IUZ5</accession>
<dbReference type="PANTHER" id="PTHR14187">
    <property type="entry name" value="ALPHA KINASE/ELONGATION FACTOR 2 KINASE"/>
    <property type="match status" value="1"/>
</dbReference>
<name>A0A9D4IUZ5_DREPO</name>